<dbReference type="SUPFAM" id="SSF48264">
    <property type="entry name" value="Cytochrome P450"/>
    <property type="match status" value="1"/>
</dbReference>
<dbReference type="GO" id="GO:0020037">
    <property type="term" value="F:heme binding"/>
    <property type="evidence" value="ECO:0007669"/>
    <property type="project" value="InterPro"/>
</dbReference>
<evidence type="ECO:0000256" key="1">
    <source>
        <dbReference type="ARBA" id="ARBA00010617"/>
    </source>
</evidence>
<organism evidence="3 4">
    <name type="scientific">Botryosphaeria dothidea</name>
    <dbReference type="NCBI Taxonomy" id="55169"/>
    <lineage>
        <taxon>Eukaryota</taxon>
        <taxon>Fungi</taxon>
        <taxon>Dikarya</taxon>
        <taxon>Ascomycota</taxon>
        <taxon>Pezizomycotina</taxon>
        <taxon>Dothideomycetes</taxon>
        <taxon>Dothideomycetes incertae sedis</taxon>
        <taxon>Botryosphaeriales</taxon>
        <taxon>Botryosphaeriaceae</taxon>
        <taxon>Botryosphaeria</taxon>
    </lineage>
</organism>
<dbReference type="Gene3D" id="1.10.630.10">
    <property type="entry name" value="Cytochrome P450"/>
    <property type="match status" value="1"/>
</dbReference>
<dbReference type="GO" id="GO:0016705">
    <property type="term" value="F:oxidoreductase activity, acting on paired donors, with incorporation or reduction of molecular oxygen"/>
    <property type="evidence" value="ECO:0007669"/>
    <property type="project" value="InterPro"/>
</dbReference>
<evidence type="ECO:0000256" key="2">
    <source>
        <dbReference type="ARBA" id="ARBA00023002"/>
    </source>
</evidence>
<sequence>MNCLMIVGGINAELPYVVKFLQVIPLPGLRKYVKYREVLDKYNCAAVNNAHKHKGEQIIFSPLVGESETLTDEEIMVEATDLAIAGTDTTSIPLTFMLPGVVALEGPDMVWVILSRPELQHQLKEEVATLPDDFTDTQVEELRLLNAVINESMRLWGPSQGTFPRCSPRDGMDLGGYYIPAGVTVGSQSYTVHRLESLFKNANE</sequence>
<dbReference type="InterPro" id="IPR050121">
    <property type="entry name" value="Cytochrome_P450_monoxygenase"/>
</dbReference>
<dbReference type="InterPro" id="IPR001128">
    <property type="entry name" value="Cyt_P450"/>
</dbReference>
<reference evidence="3" key="1">
    <citation type="submission" date="2020-04" db="EMBL/GenBank/DDBJ databases">
        <title>Genome Assembly and Annotation of Botryosphaeria dothidea sdau 11-99, a Latent Pathogen of Apple Fruit Ring Rot in China.</title>
        <authorList>
            <person name="Yu C."/>
            <person name="Diao Y."/>
            <person name="Lu Q."/>
            <person name="Zhao J."/>
            <person name="Cui S."/>
            <person name="Peng C."/>
            <person name="He B."/>
            <person name="Liu H."/>
        </authorList>
    </citation>
    <scope>NUCLEOTIDE SEQUENCE [LARGE SCALE GENOMIC DNA]</scope>
    <source>
        <strain evidence="3">Sdau11-99</strain>
    </source>
</reference>
<dbReference type="AlphaFoldDB" id="A0A8H4J988"/>
<protein>
    <recommendedName>
        <fullName evidence="5">Cytochrome p450 protein</fullName>
    </recommendedName>
</protein>
<dbReference type="InterPro" id="IPR036396">
    <property type="entry name" value="Cyt_P450_sf"/>
</dbReference>
<dbReference type="Proteomes" id="UP000572817">
    <property type="component" value="Unassembled WGS sequence"/>
</dbReference>
<keyword evidence="4" id="KW-1185">Reference proteome</keyword>
<gene>
    <name evidence="3" type="ORF">GTA08_BOTSDO00007</name>
</gene>
<dbReference type="OrthoDB" id="1470350at2759"/>
<keyword evidence="2" id="KW-0560">Oxidoreductase</keyword>
<evidence type="ECO:0000313" key="3">
    <source>
        <dbReference type="EMBL" id="KAF4314303.1"/>
    </source>
</evidence>
<dbReference type="Pfam" id="PF00067">
    <property type="entry name" value="p450"/>
    <property type="match status" value="1"/>
</dbReference>
<evidence type="ECO:0008006" key="5">
    <source>
        <dbReference type="Google" id="ProtNLM"/>
    </source>
</evidence>
<comment type="similarity">
    <text evidence="1">Belongs to the cytochrome P450 family.</text>
</comment>
<dbReference type="PANTHER" id="PTHR24305">
    <property type="entry name" value="CYTOCHROME P450"/>
    <property type="match status" value="1"/>
</dbReference>
<evidence type="ECO:0000313" key="4">
    <source>
        <dbReference type="Proteomes" id="UP000572817"/>
    </source>
</evidence>
<proteinExistence type="inferred from homology"/>
<accession>A0A8H4J988</accession>
<comment type="caution">
    <text evidence="3">The sequence shown here is derived from an EMBL/GenBank/DDBJ whole genome shotgun (WGS) entry which is preliminary data.</text>
</comment>
<dbReference type="PANTHER" id="PTHR24305:SF96">
    <property type="entry name" value="CYTOCHROME P450 MONOOXYGENASE STCB-RELATED"/>
    <property type="match status" value="1"/>
</dbReference>
<name>A0A8H4J988_9PEZI</name>
<dbReference type="GO" id="GO:0004497">
    <property type="term" value="F:monooxygenase activity"/>
    <property type="evidence" value="ECO:0007669"/>
    <property type="project" value="InterPro"/>
</dbReference>
<dbReference type="EMBL" id="WWBZ02000001">
    <property type="protein sequence ID" value="KAF4314303.1"/>
    <property type="molecule type" value="Genomic_DNA"/>
</dbReference>
<dbReference type="GO" id="GO:0005506">
    <property type="term" value="F:iron ion binding"/>
    <property type="evidence" value="ECO:0007669"/>
    <property type="project" value="InterPro"/>
</dbReference>